<dbReference type="Pfam" id="PF05157">
    <property type="entry name" value="MshEN"/>
    <property type="match status" value="1"/>
</dbReference>
<sequence length="388" mass="42965">MSDSTIVRSVAGRGDFFRRLQQLTTRIHATRNVDEIMLDLSEGICTLFGADRLTIYTVGEDKASLVSKIKTGMASFRQLRLPISAQSVAGYAALARRLLNLNDVYDAAELQRYAADLRFQQGVDRRTGYRTTQMLVVPIMHDREVIGVLQLINNLHGGPFDSTVVEGARYLCDTLAIAFAQRRQEAKRERTGFVGALGSRALGREQVEQAVEQARAQGRDVEDVLLDDFKLKLPVVGRALADHFAVPYLAFHPGRRVPAELLDGMDRAAAEVRQWLPVERNDHALYVVCIDPEQVRADNAVAMLFPQSRPVFCVTTRRDFAALLDQYFGPATAPAALPPERADRLMDTVAALVAGSHREGLSDLRIETAPGDRPGEIRFTVSGVLRLP</sequence>
<dbReference type="InterPro" id="IPR007831">
    <property type="entry name" value="T2SS_GspE_N"/>
</dbReference>
<dbReference type="EMBL" id="JANUHC010000002">
    <property type="protein sequence ID" value="MCS0628829.1"/>
    <property type="molecule type" value="Genomic_DNA"/>
</dbReference>
<comment type="caution">
    <text evidence="2">The sequence shown here is derived from an EMBL/GenBank/DDBJ whole genome shotgun (WGS) entry which is preliminary data.</text>
</comment>
<dbReference type="Proteomes" id="UP001165263">
    <property type="component" value="Unassembled WGS sequence"/>
</dbReference>
<dbReference type="SUPFAM" id="SSF55781">
    <property type="entry name" value="GAF domain-like"/>
    <property type="match status" value="1"/>
</dbReference>
<accession>A0ABT2BUL7</accession>
<dbReference type="InterPro" id="IPR003018">
    <property type="entry name" value="GAF"/>
</dbReference>
<dbReference type="InterPro" id="IPR029016">
    <property type="entry name" value="GAF-like_dom_sf"/>
</dbReference>
<evidence type="ECO:0000259" key="1">
    <source>
        <dbReference type="SMART" id="SM00065"/>
    </source>
</evidence>
<evidence type="ECO:0000313" key="2">
    <source>
        <dbReference type="EMBL" id="MCS0628829.1"/>
    </source>
</evidence>
<reference evidence="2" key="1">
    <citation type="submission" date="2022-08" db="EMBL/GenBank/DDBJ databases">
        <title>Reclassification of Massilia species as members of the genera Telluria, Duganella, Pseudoduganella, Mokoshia gen. nov. and Zemynaea gen. nov. using orthogonal and non-orthogonal genome-based approaches.</title>
        <authorList>
            <person name="Bowman J.P."/>
        </authorList>
    </citation>
    <scope>NUCLEOTIDE SEQUENCE</scope>
    <source>
        <strain evidence="2">LMG 11547</strain>
    </source>
</reference>
<evidence type="ECO:0000313" key="3">
    <source>
        <dbReference type="Proteomes" id="UP001165263"/>
    </source>
</evidence>
<gene>
    <name evidence="2" type="ORF">NX786_05740</name>
</gene>
<keyword evidence="3" id="KW-1185">Reference proteome</keyword>
<dbReference type="RefSeq" id="WP_259448047.1">
    <property type="nucleotide sequence ID" value="NZ_JANUHC010000002.1"/>
</dbReference>
<proteinExistence type="predicted"/>
<name>A0ABT2BUL7_9BURK</name>
<dbReference type="SUPFAM" id="SSF160246">
    <property type="entry name" value="EspE N-terminal domain-like"/>
    <property type="match status" value="1"/>
</dbReference>
<organism evidence="2 3">
    <name type="scientific">Telluria mixta</name>
    <dbReference type="NCBI Taxonomy" id="34071"/>
    <lineage>
        <taxon>Bacteria</taxon>
        <taxon>Pseudomonadati</taxon>
        <taxon>Pseudomonadota</taxon>
        <taxon>Betaproteobacteria</taxon>
        <taxon>Burkholderiales</taxon>
        <taxon>Oxalobacteraceae</taxon>
        <taxon>Telluria group</taxon>
        <taxon>Telluria</taxon>
    </lineage>
</organism>
<dbReference type="Pfam" id="PF01590">
    <property type="entry name" value="GAF"/>
    <property type="match status" value="1"/>
</dbReference>
<dbReference type="Gene3D" id="3.30.450.40">
    <property type="match status" value="1"/>
</dbReference>
<dbReference type="SMART" id="SM00065">
    <property type="entry name" value="GAF"/>
    <property type="match status" value="1"/>
</dbReference>
<protein>
    <submittedName>
        <fullName evidence="2">GAF domain-containing protein</fullName>
    </submittedName>
</protein>
<dbReference type="InterPro" id="IPR037257">
    <property type="entry name" value="T2SS_E_N_sf"/>
</dbReference>
<feature type="domain" description="GAF" evidence="1">
    <location>
        <begin position="32"/>
        <end position="189"/>
    </location>
</feature>